<protein>
    <submittedName>
        <fullName evidence="1">Uncharacterized protein</fullName>
    </submittedName>
</protein>
<proteinExistence type="predicted"/>
<name>A0AAD7E7M1_9AGAR</name>
<evidence type="ECO:0000313" key="1">
    <source>
        <dbReference type="EMBL" id="KAJ7301870.1"/>
    </source>
</evidence>
<gene>
    <name evidence="1" type="ORF">DFH08DRAFT_827164</name>
</gene>
<organism evidence="1 2">
    <name type="scientific">Mycena albidolilacea</name>
    <dbReference type="NCBI Taxonomy" id="1033008"/>
    <lineage>
        <taxon>Eukaryota</taxon>
        <taxon>Fungi</taxon>
        <taxon>Dikarya</taxon>
        <taxon>Basidiomycota</taxon>
        <taxon>Agaricomycotina</taxon>
        <taxon>Agaricomycetes</taxon>
        <taxon>Agaricomycetidae</taxon>
        <taxon>Agaricales</taxon>
        <taxon>Marasmiineae</taxon>
        <taxon>Mycenaceae</taxon>
        <taxon>Mycena</taxon>
    </lineage>
</organism>
<reference evidence="1" key="1">
    <citation type="submission" date="2023-03" db="EMBL/GenBank/DDBJ databases">
        <title>Massive genome expansion in bonnet fungi (Mycena s.s.) driven by repeated elements and novel gene families across ecological guilds.</title>
        <authorList>
            <consortium name="Lawrence Berkeley National Laboratory"/>
            <person name="Harder C.B."/>
            <person name="Miyauchi S."/>
            <person name="Viragh M."/>
            <person name="Kuo A."/>
            <person name="Thoen E."/>
            <person name="Andreopoulos B."/>
            <person name="Lu D."/>
            <person name="Skrede I."/>
            <person name="Drula E."/>
            <person name="Henrissat B."/>
            <person name="Morin E."/>
            <person name="Kohler A."/>
            <person name="Barry K."/>
            <person name="LaButti K."/>
            <person name="Morin E."/>
            <person name="Salamov A."/>
            <person name="Lipzen A."/>
            <person name="Mereny Z."/>
            <person name="Hegedus B."/>
            <person name="Baldrian P."/>
            <person name="Stursova M."/>
            <person name="Weitz H."/>
            <person name="Taylor A."/>
            <person name="Grigoriev I.V."/>
            <person name="Nagy L.G."/>
            <person name="Martin F."/>
            <person name="Kauserud H."/>
        </authorList>
    </citation>
    <scope>NUCLEOTIDE SEQUENCE</scope>
    <source>
        <strain evidence="1">CBHHK002</strain>
    </source>
</reference>
<dbReference type="EMBL" id="JARIHO010000125">
    <property type="protein sequence ID" value="KAJ7301870.1"/>
    <property type="molecule type" value="Genomic_DNA"/>
</dbReference>
<accession>A0AAD7E7M1</accession>
<dbReference type="Proteomes" id="UP001218218">
    <property type="component" value="Unassembled WGS sequence"/>
</dbReference>
<keyword evidence="2" id="KW-1185">Reference proteome</keyword>
<evidence type="ECO:0000313" key="2">
    <source>
        <dbReference type="Proteomes" id="UP001218218"/>
    </source>
</evidence>
<dbReference type="AlphaFoldDB" id="A0AAD7E7M1"/>
<sequence length="231" mass="25781">MTSMSRVVSELAVWAGWRGPDQSVWCLLKSPSMAKEWFWGRGERESRVRVIDVTLGEPTTYSKVSGEPVLIVGRIRSQWGGEREGIRSGCNVHKDWDGSEVVERAGEGSAGGRGSCIERSQLVWSNGYLPITKSLMRLTVMLLNYQNYQRVTGFSASSIKGWLCIKSKIDPPCIAEFFCHVPERSAPGSNFWALQLSFASFIVHVRFPRTIAPLSRNLTKLRGHTDDEATG</sequence>
<comment type="caution">
    <text evidence="1">The sequence shown here is derived from an EMBL/GenBank/DDBJ whole genome shotgun (WGS) entry which is preliminary data.</text>
</comment>